<reference evidence="2 3" key="1">
    <citation type="submission" date="2019-02" db="EMBL/GenBank/DDBJ databases">
        <title>Peptostreptococcaceae bacterium ZHW00191 nov., a new bacterium isolated from the human gut.</title>
        <authorList>
            <person name="Zhou H.-W."/>
            <person name="Chen X.-J."/>
        </authorList>
    </citation>
    <scope>NUCLEOTIDE SEQUENCE [LARGE SCALE GENOMIC DNA]</scope>
    <source>
        <strain evidence="2 3">ZHW00191</strain>
    </source>
</reference>
<dbReference type="OrthoDB" id="9781180at2"/>
<feature type="transmembrane region" description="Helical" evidence="1">
    <location>
        <begin position="7"/>
        <end position="24"/>
    </location>
</feature>
<name>A0A544QVK6_9FIRM</name>
<sequence length="428" mass="48696">MKLKRYIVFLIGLFINSLGVSIITKAELGTSPISSIPYVLSLKFPFSLGEFTIAFSILLIILQIMILRKNFKIEDLLQIPISIIFGYFIDFTMILLSSFNPELYIQKFIFLLFGCLVLGFGVYLELVANVAMLPGESFVRAVTSTLKTNFGSTKVAFDVSMSIIALILSFIFFKYVNGVREGTIVAAVLVGFIARIFERRLKKLELILFPYTESNNYDTDCHSAPIYPNIILIDRQYGSGGHDIGKGLAEKLGYSFYDNEIIQLAAGTTGYSTEYIQNIDEKMNSILLYDFKNQMYSHTSEYQSPNDKLFVAESKVINDLADKGNCVIVGRCADYILRNRKNCIKIFLHASSEYRINRIMETNNITRNEAILKIKKEDSRRAGYYYYYTNRIWGMVNNYNITLDTGIGVESSENILLDLYNNTIKNVL</sequence>
<comment type="caution">
    <text evidence="2">The sequence shown here is derived from an EMBL/GenBank/DDBJ whole genome shotgun (WGS) entry which is preliminary data.</text>
</comment>
<dbReference type="InterPro" id="IPR038750">
    <property type="entry name" value="YczE/YyaS-like"/>
</dbReference>
<dbReference type="GO" id="GO:0016301">
    <property type="term" value="F:kinase activity"/>
    <property type="evidence" value="ECO:0007669"/>
    <property type="project" value="UniProtKB-KW"/>
</dbReference>
<dbReference type="PANTHER" id="PTHR40078:SF1">
    <property type="entry name" value="INTEGRAL MEMBRANE PROTEIN"/>
    <property type="match status" value="1"/>
</dbReference>
<dbReference type="EMBL" id="SGJB01000007">
    <property type="protein sequence ID" value="TQQ84722.1"/>
    <property type="molecule type" value="Genomic_DNA"/>
</dbReference>
<dbReference type="Pfam" id="PF13189">
    <property type="entry name" value="Cytidylate_kin2"/>
    <property type="match status" value="1"/>
</dbReference>
<feature type="transmembrane region" description="Helical" evidence="1">
    <location>
        <begin position="108"/>
        <end position="134"/>
    </location>
</feature>
<feature type="transmembrane region" description="Helical" evidence="1">
    <location>
        <begin position="179"/>
        <end position="197"/>
    </location>
</feature>
<keyword evidence="3" id="KW-1185">Reference proteome</keyword>
<dbReference type="AlphaFoldDB" id="A0A544QVK6"/>
<keyword evidence="2" id="KW-0808">Transferase</keyword>
<evidence type="ECO:0000313" key="2">
    <source>
        <dbReference type="EMBL" id="TQQ84722.1"/>
    </source>
</evidence>
<dbReference type="InterPro" id="IPR027417">
    <property type="entry name" value="P-loop_NTPase"/>
</dbReference>
<dbReference type="RefSeq" id="WP_142535777.1">
    <property type="nucleotide sequence ID" value="NZ_SGJB01000007.1"/>
</dbReference>
<accession>A0A544QVK6</accession>
<dbReference type="SUPFAM" id="SSF52540">
    <property type="entry name" value="P-loop containing nucleoside triphosphate hydrolases"/>
    <property type="match status" value="1"/>
</dbReference>
<keyword evidence="1" id="KW-0812">Transmembrane</keyword>
<feature type="transmembrane region" description="Helical" evidence="1">
    <location>
        <begin position="44"/>
        <end position="64"/>
    </location>
</feature>
<proteinExistence type="predicted"/>
<keyword evidence="1" id="KW-0472">Membrane</keyword>
<evidence type="ECO:0000313" key="3">
    <source>
        <dbReference type="Proteomes" id="UP000317863"/>
    </source>
</evidence>
<protein>
    <submittedName>
        <fullName evidence="2">Cytidylate kinase family protein</fullName>
    </submittedName>
</protein>
<feature type="transmembrane region" description="Helical" evidence="1">
    <location>
        <begin position="76"/>
        <end position="96"/>
    </location>
</feature>
<organism evidence="2 3">
    <name type="scientific">Peptacetobacter hominis</name>
    <dbReference type="NCBI Taxonomy" id="2743610"/>
    <lineage>
        <taxon>Bacteria</taxon>
        <taxon>Bacillati</taxon>
        <taxon>Bacillota</taxon>
        <taxon>Clostridia</taxon>
        <taxon>Peptostreptococcales</taxon>
        <taxon>Peptostreptococcaceae</taxon>
        <taxon>Peptacetobacter</taxon>
    </lineage>
</organism>
<feature type="transmembrane region" description="Helical" evidence="1">
    <location>
        <begin position="155"/>
        <end position="173"/>
    </location>
</feature>
<evidence type="ECO:0000256" key="1">
    <source>
        <dbReference type="SAM" id="Phobius"/>
    </source>
</evidence>
<dbReference type="Proteomes" id="UP000317863">
    <property type="component" value="Unassembled WGS sequence"/>
</dbReference>
<dbReference type="Pfam" id="PF19700">
    <property type="entry name" value="DUF6198"/>
    <property type="match status" value="1"/>
</dbReference>
<keyword evidence="1" id="KW-1133">Transmembrane helix</keyword>
<dbReference type="PANTHER" id="PTHR40078">
    <property type="entry name" value="INTEGRAL MEMBRANE PROTEIN-RELATED"/>
    <property type="match status" value="1"/>
</dbReference>
<keyword evidence="2" id="KW-0418">Kinase</keyword>
<gene>
    <name evidence="2" type="ORF">EXD82_04780</name>
</gene>
<dbReference type="Gene3D" id="3.40.50.300">
    <property type="entry name" value="P-loop containing nucleotide triphosphate hydrolases"/>
    <property type="match status" value="1"/>
</dbReference>